<organism evidence="4 5">
    <name type="scientific">Brenthis ino</name>
    <name type="common">lesser marbled fritillary</name>
    <dbReference type="NCBI Taxonomy" id="405034"/>
    <lineage>
        <taxon>Eukaryota</taxon>
        <taxon>Metazoa</taxon>
        <taxon>Ecdysozoa</taxon>
        <taxon>Arthropoda</taxon>
        <taxon>Hexapoda</taxon>
        <taxon>Insecta</taxon>
        <taxon>Pterygota</taxon>
        <taxon>Neoptera</taxon>
        <taxon>Endopterygota</taxon>
        <taxon>Lepidoptera</taxon>
        <taxon>Glossata</taxon>
        <taxon>Ditrysia</taxon>
        <taxon>Papilionoidea</taxon>
        <taxon>Nymphalidae</taxon>
        <taxon>Heliconiinae</taxon>
        <taxon>Argynnini</taxon>
        <taxon>Brenthis</taxon>
    </lineage>
</organism>
<dbReference type="AlphaFoldDB" id="A0A8J9Y8W9"/>
<dbReference type="InterPro" id="IPR002110">
    <property type="entry name" value="Ankyrin_rpt"/>
</dbReference>
<dbReference type="OrthoDB" id="6930861at2759"/>
<accession>A0A8J9Y8W9</accession>
<feature type="non-terminal residue" evidence="4">
    <location>
        <position position="202"/>
    </location>
</feature>
<dbReference type="SUPFAM" id="SSF48403">
    <property type="entry name" value="Ankyrin repeat"/>
    <property type="match status" value="1"/>
</dbReference>
<feature type="region of interest" description="Disordered" evidence="3">
    <location>
        <begin position="58"/>
        <end position="78"/>
    </location>
</feature>
<evidence type="ECO:0000256" key="2">
    <source>
        <dbReference type="ARBA" id="ARBA00023043"/>
    </source>
</evidence>
<dbReference type="InterPro" id="IPR036770">
    <property type="entry name" value="Ankyrin_rpt-contain_sf"/>
</dbReference>
<evidence type="ECO:0000256" key="3">
    <source>
        <dbReference type="SAM" id="MobiDB-lite"/>
    </source>
</evidence>
<keyword evidence="5" id="KW-1185">Reference proteome</keyword>
<keyword evidence="1" id="KW-0677">Repeat</keyword>
<feature type="region of interest" description="Disordered" evidence="3">
    <location>
        <begin position="1"/>
        <end position="27"/>
    </location>
</feature>
<feature type="compositionally biased region" description="Low complexity" evidence="3">
    <location>
        <begin position="58"/>
        <end position="72"/>
    </location>
</feature>
<dbReference type="Gene3D" id="1.25.40.20">
    <property type="entry name" value="Ankyrin repeat-containing domain"/>
    <property type="match status" value="1"/>
</dbReference>
<protein>
    <submittedName>
        <fullName evidence="4">Uncharacterized protein</fullName>
    </submittedName>
</protein>
<evidence type="ECO:0000313" key="4">
    <source>
        <dbReference type="EMBL" id="CAH0717646.1"/>
    </source>
</evidence>
<dbReference type="Pfam" id="PF12796">
    <property type="entry name" value="Ank_2"/>
    <property type="match status" value="1"/>
</dbReference>
<evidence type="ECO:0000313" key="5">
    <source>
        <dbReference type="Proteomes" id="UP000838878"/>
    </source>
</evidence>
<reference evidence="4" key="1">
    <citation type="submission" date="2021-12" db="EMBL/GenBank/DDBJ databases">
        <authorList>
            <person name="Martin H S."/>
        </authorList>
    </citation>
    <scope>NUCLEOTIDE SEQUENCE</scope>
</reference>
<name>A0A8J9Y8W9_9NEOP</name>
<dbReference type="EMBL" id="OV170232">
    <property type="protein sequence ID" value="CAH0717646.1"/>
    <property type="molecule type" value="Genomic_DNA"/>
</dbReference>
<keyword evidence="2" id="KW-0040">ANK repeat</keyword>
<evidence type="ECO:0000256" key="1">
    <source>
        <dbReference type="ARBA" id="ARBA00022737"/>
    </source>
</evidence>
<proteinExistence type="predicted"/>
<sequence length="202" mass="22449">MPKKRDIEQGIPEEDENLVPLIPLNNGDRTRPIRPKKLIVNNNSSLSPLFQKLQLEPSSTISTPDTTPVPDSGGEWPKKWRRSDRRLRRLNTELLEAIESHNVKEVERLLKAGANSNATCRLDHVSACHMAALMGGDALELLVKFGAEKNRQDRLGRSPLHLAAFAGNARQMAILLDFPEGSAVTTNTIIDNRVTQGHVQEP</sequence>
<dbReference type="InterPro" id="IPR050745">
    <property type="entry name" value="Multifunctional_regulatory"/>
</dbReference>
<gene>
    <name evidence="4" type="ORF">BINO364_LOCUS4232</name>
</gene>
<dbReference type="Proteomes" id="UP000838878">
    <property type="component" value="Chromosome 12"/>
</dbReference>
<dbReference type="PANTHER" id="PTHR24189:SF50">
    <property type="entry name" value="ANKYRIN REPEAT AND SOCS BOX PROTEIN 2"/>
    <property type="match status" value="1"/>
</dbReference>
<dbReference type="PANTHER" id="PTHR24189">
    <property type="entry name" value="MYOTROPHIN"/>
    <property type="match status" value="1"/>
</dbReference>